<name>A0A0E9X5M3_ANGAN</name>
<dbReference type="EMBL" id="GBXM01010545">
    <property type="protein sequence ID" value="JAH98032.1"/>
    <property type="molecule type" value="Transcribed_RNA"/>
</dbReference>
<keyword evidence="1" id="KW-0812">Transmembrane</keyword>
<protein>
    <submittedName>
        <fullName evidence="2">Uncharacterized protein</fullName>
    </submittedName>
</protein>
<reference evidence="2" key="2">
    <citation type="journal article" date="2015" name="Fish Shellfish Immunol.">
        <title>Early steps in the European eel (Anguilla anguilla)-Vibrio vulnificus interaction in the gills: Role of the RtxA13 toxin.</title>
        <authorList>
            <person name="Callol A."/>
            <person name="Pajuelo D."/>
            <person name="Ebbesson L."/>
            <person name="Teles M."/>
            <person name="MacKenzie S."/>
            <person name="Amaro C."/>
        </authorList>
    </citation>
    <scope>NUCLEOTIDE SEQUENCE</scope>
</reference>
<sequence length="58" mass="7108">MHFSRSSRNSCAFIFSFFSVFYTVNHLHWEPWHMLIFGWDIELIHNTDNIEILFKECI</sequence>
<keyword evidence="1" id="KW-1133">Transmembrane helix</keyword>
<organism evidence="2">
    <name type="scientific">Anguilla anguilla</name>
    <name type="common">European freshwater eel</name>
    <name type="synonym">Muraena anguilla</name>
    <dbReference type="NCBI Taxonomy" id="7936"/>
    <lineage>
        <taxon>Eukaryota</taxon>
        <taxon>Metazoa</taxon>
        <taxon>Chordata</taxon>
        <taxon>Craniata</taxon>
        <taxon>Vertebrata</taxon>
        <taxon>Euteleostomi</taxon>
        <taxon>Actinopterygii</taxon>
        <taxon>Neopterygii</taxon>
        <taxon>Teleostei</taxon>
        <taxon>Anguilliformes</taxon>
        <taxon>Anguillidae</taxon>
        <taxon>Anguilla</taxon>
    </lineage>
</organism>
<accession>A0A0E9X5M3</accession>
<evidence type="ECO:0000256" key="1">
    <source>
        <dbReference type="SAM" id="Phobius"/>
    </source>
</evidence>
<dbReference type="AlphaFoldDB" id="A0A0E9X5M3"/>
<reference evidence="2" key="1">
    <citation type="submission" date="2014-11" db="EMBL/GenBank/DDBJ databases">
        <authorList>
            <person name="Amaro Gonzalez C."/>
        </authorList>
    </citation>
    <scope>NUCLEOTIDE SEQUENCE</scope>
</reference>
<proteinExistence type="predicted"/>
<keyword evidence="1" id="KW-0472">Membrane</keyword>
<evidence type="ECO:0000313" key="2">
    <source>
        <dbReference type="EMBL" id="JAH98032.1"/>
    </source>
</evidence>
<feature type="transmembrane region" description="Helical" evidence="1">
    <location>
        <begin position="12"/>
        <end position="29"/>
    </location>
</feature>